<sequence>MDRTPQSSMIDNICELCHLHPESHDHLFFKWRFSSQVWKSTLHRAHLRWPTHGWTDFLQWASTQFHNKKDISHLIGPLVIASTVYHVWKERNRRVFHERGQPPGAIMEEIYQQIRSQLLGAFPPAGIQTTWNLQERVLGLGPRALGPSAGKVVSLASPPWRSLHLLGSSVHRPGAWGHELVGVKFRVDLSAGKSFAWARPSAVLFQERFSYSGGYNPWAWSRLFRLQAELSLFRPLFGPPLAGPPVL</sequence>
<organism evidence="1 2">
    <name type="scientific">Salix viminalis</name>
    <name type="common">Common osier</name>
    <name type="synonym">Basket willow</name>
    <dbReference type="NCBI Taxonomy" id="40686"/>
    <lineage>
        <taxon>Eukaryota</taxon>
        <taxon>Viridiplantae</taxon>
        <taxon>Streptophyta</taxon>
        <taxon>Embryophyta</taxon>
        <taxon>Tracheophyta</taxon>
        <taxon>Spermatophyta</taxon>
        <taxon>Magnoliopsida</taxon>
        <taxon>eudicotyledons</taxon>
        <taxon>Gunneridae</taxon>
        <taxon>Pentapetalae</taxon>
        <taxon>rosids</taxon>
        <taxon>fabids</taxon>
        <taxon>Malpighiales</taxon>
        <taxon>Salicaceae</taxon>
        <taxon>Saliceae</taxon>
        <taxon>Salix</taxon>
    </lineage>
</organism>
<dbReference type="Proteomes" id="UP001151529">
    <property type="component" value="Chromosome 14"/>
</dbReference>
<gene>
    <name evidence="1" type="ORF">OIU85_010962</name>
</gene>
<reference evidence="1" key="2">
    <citation type="journal article" date="2023" name="Int. J. Mol. Sci.">
        <title>De Novo Assembly and Annotation of 11 Diverse Shrub Willow (Salix) Genomes Reveals Novel Gene Organization in Sex-Linked Regions.</title>
        <authorList>
            <person name="Hyden B."/>
            <person name="Feng K."/>
            <person name="Yates T.B."/>
            <person name="Jawdy S."/>
            <person name="Cereghino C."/>
            <person name="Smart L.B."/>
            <person name="Muchero W."/>
        </authorList>
    </citation>
    <scope>NUCLEOTIDE SEQUENCE [LARGE SCALE GENOMIC DNA]</scope>
    <source>
        <tissue evidence="1">Shoot tip</tissue>
    </source>
</reference>
<evidence type="ECO:0008006" key="3">
    <source>
        <dbReference type="Google" id="ProtNLM"/>
    </source>
</evidence>
<evidence type="ECO:0000313" key="1">
    <source>
        <dbReference type="EMBL" id="KAJ6674747.1"/>
    </source>
</evidence>
<reference evidence="1" key="1">
    <citation type="submission" date="2022-11" db="EMBL/GenBank/DDBJ databases">
        <authorList>
            <person name="Hyden B.L."/>
            <person name="Feng K."/>
            <person name="Yates T."/>
            <person name="Jawdy S."/>
            <person name="Smart L.B."/>
            <person name="Muchero W."/>
        </authorList>
    </citation>
    <scope>NUCLEOTIDE SEQUENCE</scope>
    <source>
        <tissue evidence="1">Shoot tip</tissue>
    </source>
</reference>
<dbReference type="PANTHER" id="PTHR33116:SF84">
    <property type="entry name" value="RNA-DIRECTED DNA POLYMERASE"/>
    <property type="match status" value="1"/>
</dbReference>
<name>A0A9Q0SER9_SALVM</name>
<evidence type="ECO:0000313" key="2">
    <source>
        <dbReference type="Proteomes" id="UP001151529"/>
    </source>
</evidence>
<dbReference type="AlphaFoldDB" id="A0A9Q0SER9"/>
<protein>
    <recommendedName>
        <fullName evidence="3">Reverse transcriptase zinc-binding domain-containing protein</fullName>
    </recommendedName>
</protein>
<proteinExistence type="predicted"/>
<dbReference type="EMBL" id="JAPFFL010000016">
    <property type="protein sequence ID" value="KAJ6674747.1"/>
    <property type="molecule type" value="Genomic_DNA"/>
</dbReference>
<comment type="caution">
    <text evidence="1">The sequence shown here is derived from an EMBL/GenBank/DDBJ whole genome shotgun (WGS) entry which is preliminary data.</text>
</comment>
<dbReference type="PANTHER" id="PTHR33116">
    <property type="entry name" value="REVERSE TRANSCRIPTASE ZINC-BINDING DOMAIN-CONTAINING PROTEIN-RELATED-RELATED"/>
    <property type="match status" value="1"/>
</dbReference>
<accession>A0A9Q0SER9</accession>
<dbReference type="OrthoDB" id="1692599at2759"/>
<keyword evidence="2" id="KW-1185">Reference proteome</keyword>